<dbReference type="KEGG" id="fcy:FRACYDRAFT_246219"/>
<feature type="signal peptide" evidence="1">
    <location>
        <begin position="1"/>
        <end position="21"/>
    </location>
</feature>
<protein>
    <submittedName>
        <fullName evidence="2">Uncharacterized protein</fullName>
    </submittedName>
</protein>
<keyword evidence="3" id="KW-1185">Reference proteome</keyword>
<dbReference type="AlphaFoldDB" id="A0A1E7EZY4"/>
<dbReference type="EMBL" id="KV784369">
    <property type="protein sequence ID" value="OEU11113.1"/>
    <property type="molecule type" value="Genomic_DNA"/>
</dbReference>
<sequence length="263" mass="27755">MKLNITVAFLVALLSEDVAVAAKTKSKTSRRAEANGKKVEPKFATETRKLYGEEFFEQRYVTIIGNEDVAFTGGFGSQGPEKLLGSVLYTSGGVYKEEDVVIRPRTAQGGKRFAGGKQPIKFPARRTNFFITGECTTTSAGSDIEITGHTCFYTLCLGGGGNNCVNMYAGGPFLFTPAASSQQGQTPALPPTFDGIIIGGVGAFAGISGFFQVETKAGRTSFNDLPQLGLIAQQFDLVTSMPLPEAPGPQLAISNVAGDSLAN</sequence>
<keyword evidence="1" id="KW-0732">Signal</keyword>
<feature type="chain" id="PRO_5009192458" evidence="1">
    <location>
        <begin position="22"/>
        <end position="263"/>
    </location>
</feature>
<organism evidence="2 3">
    <name type="scientific">Fragilariopsis cylindrus CCMP1102</name>
    <dbReference type="NCBI Taxonomy" id="635003"/>
    <lineage>
        <taxon>Eukaryota</taxon>
        <taxon>Sar</taxon>
        <taxon>Stramenopiles</taxon>
        <taxon>Ochrophyta</taxon>
        <taxon>Bacillariophyta</taxon>
        <taxon>Bacillariophyceae</taxon>
        <taxon>Bacillariophycidae</taxon>
        <taxon>Bacillariales</taxon>
        <taxon>Bacillariaceae</taxon>
        <taxon>Fragilariopsis</taxon>
    </lineage>
</organism>
<name>A0A1E7EZY4_9STRA</name>
<gene>
    <name evidence="2" type="ORF">FRACYDRAFT_246219</name>
</gene>
<evidence type="ECO:0000256" key="1">
    <source>
        <dbReference type="SAM" id="SignalP"/>
    </source>
</evidence>
<evidence type="ECO:0000313" key="3">
    <source>
        <dbReference type="Proteomes" id="UP000095751"/>
    </source>
</evidence>
<proteinExistence type="predicted"/>
<reference evidence="2 3" key="1">
    <citation type="submission" date="2016-09" db="EMBL/GenBank/DDBJ databases">
        <title>Extensive genetic diversity and differential bi-allelic expression allows diatom success in the polar Southern Ocean.</title>
        <authorList>
            <consortium name="DOE Joint Genome Institute"/>
            <person name="Mock T."/>
            <person name="Otillar R.P."/>
            <person name="Strauss J."/>
            <person name="Dupont C."/>
            <person name="Frickenhaus S."/>
            <person name="Maumus F."/>
            <person name="Mcmullan M."/>
            <person name="Sanges R."/>
            <person name="Schmutz J."/>
            <person name="Toseland A."/>
            <person name="Valas R."/>
            <person name="Veluchamy A."/>
            <person name="Ward B.J."/>
            <person name="Allen A."/>
            <person name="Barry K."/>
            <person name="Falciatore A."/>
            <person name="Ferrante M."/>
            <person name="Fortunato A.E."/>
            <person name="Gloeckner G."/>
            <person name="Gruber A."/>
            <person name="Hipkin R."/>
            <person name="Janech M."/>
            <person name="Kroth P."/>
            <person name="Leese F."/>
            <person name="Lindquist E."/>
            <person name="Lyon B.R."/>
            <person name="Martin J."/>
            <person name="Mayer C."/>
            <person name="Parker M."/>
            <person name="Quesneville H."/>
            <person name="Raymond J."/>
            <person name="Uhlig C."/>
            <person name="Valentin K.U."/>
            <person name="Worden A.Z."/>
            <person name="Armbrust E.V."/>
            <person name="Bowler C."/>
            <person name="Green B."/>
            <person name="Moulton V."/>
            <person name="Van Oosterhout C."/>
            <person name="Grigoriev I."/>
        </authorList>
    </citation>
    <scope>NUCLEOTIDE SEQUENCE [LARGE SCALE GENOMIC DNA]</scope>
    <source>
        <strain evidence="2 3">CCMP1102</strain>
    </source>
</reference>
<accession>A0A1E7EZY4</accession>
<evidence type="ECO:0000313" key="2">
    <source>
        <dbReference type="EMBL" id="OEU11113.1"/>
    </source>
</evidence>
<dbReference type="Proteomes" id="UP000095751">
    <property type="component" value="Unassembled WGS sequence"/>
</dbReference>
<dbReference type="InParanoid" id="A0A1E7EZY4"/>